<evidence type="ECO:0000256" key="3">
    <source>
        <dbReference type="ARBA" id="ARBA00023163"/>
    </source>
</evidence>
<dbReference type="PANTHER" id="PTHR30154:SF34">
    <property type="entry name" value="TRANSCRIPTIONAL REGULATOR AZLB"/>
    <property type="match status" value="1"/>
</dbReference>
<dbReference type="EMBL" id="JBHTAS010000001">
    <property type="protein sequence ID" value="MFC7139362.1"/>
    <property type="molecule type" value="Genomic_DNA"/>
</dbReference>
<evidence type="ECO:0000313" key="6">
    <source>
        <dbReference type="Proteomes" id="UP001596432"/>
    </source>
</evidence>
<dbReference type="InterPro" id="IPR000485">
    <property type="entry name" value="AsnC-type_HTH_dom"/>
</dbReference>
<keyword evidence="2" id="KW-0238">DNA-binding</keyword>
<dbReference type="Gene3D" id="1.10.10.10">
    <property type="entry name" value="Winged helix-like DNA-binding domain superfamily/Winged helix DNA-binding domain"/>
    <property type="match status" value="1"/>
</dbReference>
<evidence type="ECO:0000313" key="5">
    <source>
        <dbReference type="EMBL" id="MFC7139362.1"/>
    </source>
</evidence>
<proteinExistence type="predicted"/>
<keyword evidence="3" id="KW-0804">Transcription</keyword>
<evidence type="ECO:0000256" key="1">
    <source>
        <dbReference type="ARBA" id="ARBA00023015"/>
    </source>
</evidence>
<accession>A0ABD5XW73</accession>
<comment type="caution">
    <text evidence="5">The sequence shown here is derived from an EMBL/GenBank/DDBJ whole genome shotgun (WGS) entry which is preliminary data.</text>
</comment>
<evidence type="ECO:0000256" key="2">
    <source>
        <dbReference type="ARBA" id="ARBA00023125"/>
    </source>
</evidence>
<reference evidence="5 6" key="1">
    <citation type="journal article" date="2019" name="Int. J. Syst. Evol. Microbiol.">
        <title>The Global Catalogue of Microorganisms (GCM) 10K type strain sequencing project: providing services to taxonomists for standard genome sequencing and annotation.</title>
        <authorList>
            <consortium name="The Broad Institute Genomics Platform"/>
            <consortium name="The Broad Institute Genome Sequencing Center for Infectious Disease"/>
            <person name="Wu L."/>
            <person name="Ma J."/>
        </authorList>
    </citation>
    <scope>NUCLEOTIDE SEQUENCE [LARGE SCALE GENOMIC DNA]</scope>
    <source>
        <strain evidence="5 6">XZYJT29</strain>
    </source>
</reference>
<dbReference type="InterPro" id="IPR036390">
    <property type="entry name" value="WH_DNA-bd_sf"/>
</dbReference>
<dbReference type="GeneID" id="78819616"/>
<dbReference type="Proteomes" id="UP001596432">
    <property type="component" value="Unassembled WGS sequence"/>
</dbReference>
<evidence type="ECO:0000259" key="4">
    <source>
        <dbReference type="PROSITE" id="PS50956"/>
    </source>
</evidence>
<dbReference type="SUPFAM" id="SSF46785">
    <property type="entry name" value="Winged helix' DNA-binding domain"/>
    <property type="match status" value="1"/>
</dbReference>
<protein>
    <submittedName>
        <fullName evidence="5">Lrp/AsnC family transcriptional regulator</fullName>
    </submittedName>
</protein>
<dbReference type="GO" id="GO:0003677">
    <property type="term" value="F:DNA binding"/>
    <property type="evidence" value="ECO:0007669"/>
    <property type="project" value="UniProtKB-KW"/>
</dbReference>
<gene>
    <name evidence="5" type="ORF">ACFQMA_05855</name>
</gene>
<dbReference type="PRINTS" id="PR00033">
    <property type="entry name" value="HTHASNC"/>
</dbReference>
<feature type="domain" description="HTH asnC-type" evidence="4">
    <location>
        <begin position="4"/>
        <end position="66"/>
    </location>
</feature>
<dbReference type="PANTHER" id="PTHR30154">
    <property type="entry name" value="LEUCINE-RESPONSIVE REGULATORY PROTEIN"/>
    <property type="match status" value="1"/>
</dbReference>
<name>A0ABD5XW73_9EURY</name>
<dbReference type="PROSITE" id="PS50956">
    <property type="entry name" value="HTH_ASNC_2"/>
    <property type="match status" value="1"/>
</dbReference>
<dbReference type="InterPro" id="IPR019888">
    <property type="entry name" value="Tscrpt_reg_AsnC-like"/>
</dbReference>
<keyword evidence="6" id="KW-1185">Reference proteome</keyword>
<dbReference type="Pfam" id="PF13404">
    <property type="entry name" value="HTH_AsnC-type"/>
    <property type="match status" value="1"/>
</dbReference>
<organism evidence="5 6">
    <name type="scientific">Halosimplex aquaticum</name>
    <dbReference type="NCBI Taxonomy" id="3026162"/>
    <lineage>
        <taxon>Archaea</taxon>
        <taxon>Methanobacteriati</taxon>
        <taxon>Methanobacteriota</taxon>
        <taxon>Stenosarchaea group</taxon>
        <taxon>Halobacteria</taxon>
        <taxon>Halobacteriales</taxon>
        <taxon>Haloarculaceae</taxon>
        <taxon>Halosimplex</taxon>
    </lineage>
</organism>
<dbReference type="AlphaFoldDB" id="A0ABD5XW73"/>
<dbReference type="SMART" id="SM00344">
    <property type="entry name" value="HTH_ASNC"/>
    <property type="match status" value="1"/>
</dbReference>
<dbReference type="InterPro" id="IPR036388">
    <property type="entry name" value="WH-like_DNA-bd_sf"/>
</dbReference>
<dbReference type="RefSeq" id="WP_274324955.1">
    <property type="nucleotide sequence ID" value="NZ_CP118158.1"/>
</dbReference>
<sequence>MVELDEIDYGILQLLQRDARNTTPVDMADQLPVSAQTIRNRISGLQDNDVIEGYVPIINYENAGFPIRLRFVCTAPVKERSDLATEALEISNVVHVQEILSGKENLHVVAVTNSSEEITEIAESLSELGLRLESERLMGKSHHRPFNHFGTDIVDEQ</sequence>
<keyword evidence="1" id="KW-0805">Transcription regulation</keyword>